<gene>
    <name evidence="2" type="ORF">FHS74_002982</name>
</gene>
<dbReference type="EMBL" id="JACIIZ010000008">
    <property type="protein sequence ID" value="MBB6252422.1"/>
    <property type="molecule type" value="Genomic_DNA"/>
</dbReference>
<name>A0A7X0AZ40_9PROT</name>
<dbReference type="RefSeq" id="WP_184801843.1">
    <property type="nucleotide sequence ID" value="NZ_JACIIZ010000008.1"/>
</dbReference>
<protein>
    <submittedName>
        <fullName evidence="2">Uncharacterized protein (DUF2336 family)</fullName>
    </submittedName>
</protein>
<dbReference type="Pfam" id="PF10098">
    <property type="entry name" value="DUF2336"/>
    <property type="match status" value="1"/>
</dbReference>
<evidence type="ECO:0000313" key="3">
    <source>
        <dbReference type="Proteomes" id="UP000539175"/>
    </source>
</evidence>
<evidence type="ECO:0000256" key="1">
    <source>
        <dbReference type="SAM" id="MobiDB-lite"/>
    </source>
</evidence>
<reference evidence="2 3" key="1">
    <citation type="submission" date="2020-08" db="EMBL/GenBank/DDBJ databases">
        <title>Genomic Encyclopedia of Type Strains, Phase IV (KMG-IV): sequencing the most valuable type-strain genomes for metagenomic binning, comparative biology and taxonomic classification.</title>
        <authorList>
            <person name="Goeker M."/>
        </authorList>
    </citation>
    <scope>NUCLEOTIDE SEQUENCE [LARGE SCALE GENOMIC DNA]</scope>
    <source>
        <strain evidence="2 3">DSM 22198</strain>
    </source>
</reference>
<proteinExistence type="predicted"/>
<dbReference type="InterPro" id="IPR011989">
    <property type="entry name" value="ARM-like"/>
</dbReference>
<accession>A0A7X0AZ40</accession>
<feature type="region of interest" description="Disordered" evidence="1">
    <location>
        <begin position="287"/>
        <end position="309"/>
    </location>
</feature>
<comment type="caution">
    <text evidence="2">The sequence shown here is derived from an EMBL/GenBank/DDBJ whole genome shotgun (WGS) entry which is preliminary data.</text>
</comment>
<dbReference type="Proteomes" id="UP000539175">
    <property type="component" value="Unassembled WGS sequence"/>
</dbReference>
<dbReference type="AlphaFoldDB" id="A0A7X0AZ40"/>
<sequence length="416" mass="45002">MGGLDYDTAKKLAASGDAADRRFVASREETQPEILYLLAMDQNVEVRREIALNTATPRQADMVLSTDVDEGVRSGLASKIAALVPSLSADRVGQIERMTLQILETLARDRAVAVRGVMVAALKDLPNAPPSIIQQLARDLDATISGPVLRHSPLLTDDDLLEIIAGAPEDERLCAIAERADVSVAVSDAIVQTEREAAVASLLGNASAQIREETLDRILDLAPKHEPWHAPLVRRPSLPAAAAARIASFVTDSLVKVLESRTDLPPETRQAITQAVRQRLPAAKAGIGTGNGLVEEDEAPKERPADRARRLHKEKKLTEDTVSMALGQGDRGFVLASLALLSGLPLPIVDKIIAGQSPRGVTSLCWKAKLSMRAARQVQMRLAQIPPSNVLNARDGTKYPMTDDEMKWQLEFFGVE</sequence>
<dbReference type="Gene3D" id="1.25.10.10">
    <property type="entry name" value="Leucine-rich Repeat Variant"/>
    <property type="match status" value="1"/>
</dbReference>
<evidence type="ECO:0000313" key="2">
    <source>
        <dbReference type="EMBL" id="MBB6252422.1"/>
    </source>
</evidence>
<dbReference type="InterPro" id="IPR019285">
    <property type="entry name" value="DUF2336"/>
</dbReference>
<organism evidence="2 3">
    <name type="scientific">Nitrospirillum iridis</name>
    <dbReference type="NCBI Taxonomy" id="765888"/>
    <lineage>
        <taxon>Bacteria</taxon>
        <taxon>Pseudomonadati</taxon>
        <taxon>Pseudomonadota</taxon>
        <taxon>Alphaproteobacteria</taxon>
        <taxon>Rhodospirillales</taxon>
        <taxon>Azospirillaceae</taxon>
        <taxon>Nitrospirillum</taxon>
    </lineage>
</organism>
<keyword evidence="3" id="KW-1185">Reference proteome</keyword>